<organism evidence="4 5">
    <name type="scientific">Polyrhizophydium stewartii</name>
    <dbReference type="NCBI Taxonomy" id="2732419"/>
    <lineage>
        <taxon>Eukaryota</taxon>
        <taxon>Fungi</taxon>
        <taxon>Fungi incertae sedis</taxon>
        <taxon>Chytridiomycota</taxon>
        <taxon>Chytridiomycota incertae sedis</taxon>
        <taxon>Chytridiomycetes</taxon>
        <taxon>Rhizophydiales</taxon>
        <taxon>Rhizophydiales incertae sedis</taxon>
        <taxon>Polyrhizophydium</taxon>
    </lineage>
</organism>
<comment type="similarity">
    <text evidence="1">Belongs to the bacterial ribosomal protein bL21 family.</text>
</comment>
<reference evidence="4 5" key="1">
    <citation type="submission" date="2023-09" db="EMBL/GenBank/DDBJ databases">
        <title>Pangenome analysis of Batrachochytrium dendrobatidis and related Chytrids.</title>
        <authorList>
            <person name="Yacoub M.N."/>
            <person name="Stajich J.E."/>
            <person name="James T.Y."/>
        </authorList>
    </citation>
    <scope>NUCLEOTIDE SEQUENCE [LARGE SCALE GENOMIC DNA]</scope>
    <source>
        <strain evidence="4 5">JEL0888</strain>
    </source>
</reference>
<evidence type="ECO:0000256" key="2">
    <source>
        <dbReference type="ARBA" id="ARBA00044129"/>
    </source>
</evidence>
<keyword evidence="3" id="KW-0732">Signal</keyword>
<dbReference type="EMBL" id="JADGIZ020000012">
    <property type="protein sequence ID" value="KAL2917223.1"/>
    <property type="molecule type" value="Genomic_DNA"/>
</dbReference>
<comment type="caution">
    <text evidence="4">The sequence shown here is derived from an EMBL/GenBank/DDBJ whole genome shotgun (WGS) entry which is preliminary data.</text>
</comment>
<dbReference type="Proteomes" id="UP001527925">
    <property type="component" value="Unassembled WGS sequence"/>
</dbReference>
<keyword evidence="5" id="KW-1185">Reference proteome</keyword>
<evidence type="ECO:0000313" key="5">
    <source>
        <dbReference type="Proteomes" id="UP001527925"/>
    </source>
</evidence>
<name>A0ABR4NCJ8_9FUNG</name>
<sequence length="195" mass="21153">MILAGLRRAALVAGIHTAAAARAAVVEATAAAPKAAAAAVKASAAKTPADKVETEPAASHKAPTTAATGWSKKTIEALDLLRSQTKFHAIVEIKNRPYHVSKNDIIVTPYMKDLALGEVIELDRVREIGSPDYVLQGNPYVHPSYFQIRATVIEHPRSAEIVRKHWKRSGDTKTVRNANYHTLLRVSHIDIAKAE</sequence>
<proteinExistence type="inferred from homology"/>
<dbReference type="SUPFAM" id="SSF141091">
    <property type="entry name" value="L21p-like"/>
    <property type="match status" value="1"/>
</dbReference>
<feature type="chain" id="PRO_5046814764" description="Large ribosomal subunit protein bL21m" evidence="3">
    <location>
        <begin position="21"/>
        <end position="195"/>
    </location>
</feature>
<gene>
    <name evidence="4" type="ORF">HK105_203288</name>
</gene>
<evidence type="ECO:0000256" key="3">
    <source>
        <dbReference type="SAM" id="SignalP"/>
    </source>
</evidence>
<dbReference type="InterPro" id="IPR028909">
    <property type="entry name" value="bL21-like"/>
</dbReference>
<dbReference type="PANTHER" id="PTHR21349:SF0">
    <property type="entry name" value="LARGE RIBOSOMAL SUBUNIT PROTEIN BL21M"/>
    <property type="match status" value="1"/>
</dbReference>
<evidence type="ECO:0000313" key="4">
    <source>
        <dbReference type="EMBL" id="KAL2917223.1"/>
    </source>
</evidence>
<dbReference type="PANTHER" id="PTHR21349">
    <property type="entry name" value="50S RIBOSOMAL PROTEIN L21"/>
    <property type="match status" value="1"/>
</dbReference>
<feature type="signal peptide" evidence="3">
    <location>
        <begin position="1"/>
        <end position="20"/>
    </location>
</feature>
<dbReference type="InterPro" id="IPR036164">
    <property type="entry name" value="bL21-like_sf"/>
</dbReference>
<protein>
    <recommendedName>
        <fullName evidence="2">Large ribosomal subunit protein bL21m</fullName>
    </recommendedName>
</protein>
<dbReference type="Pfam" id="PF00829">
    <property type="entry name" value="Ribosomal_L21p"/>
    <property type="match status" value="1"/>
</dbReference>
<accession>A0ABR4NCJ8</accession>
<evidence type="ECO:0000256" key="1">
    <source>
        <dbReference type="ARBA" id="ARBA00008563"/>
    </source>
</evidence>